<reference evidence="3 4" key="1">
    <citation type="submission" date="2019-03" db="EMBL/GenBank/DDBJ databases">
        <authorList>
            <person name="Dong K."/>
        </authorList>
    </citation>
    <scope>NUCLEOTIDE SEQUENCE [LARGE SCALE GENOMIC DNA]</scope>
    <source>
        <strain evidence="4">dk512</strain>
    </source>
</reference>
<evidence type="ECO:0000256" key="1">
    <source>
        <dbReference type="SAM" id="MobiDB-lite"/>
    </source>
</evidence>
<protein>
    <recommendedName>
        <fullName evidence="5">Mucin-associated surface protein</fullName>
    </recommendedName>
</protein>
<evidence type="ECO:0000313" key="4">
    <source>
        <dbReference type="Proteomes" id="UP000295748"/>
    </source>
</evidence>
<name>A0ABX5SRA1_9MICO</name>
<proteinExistence type="predicted"/>
<gene>
    <name evidence="3" type="ORF">E4K62_08170</name>
</gene>
<organism evidence="3 4">
    <name type="scientific">Microbacterium wangchenii</name>
    <dbReference type="NCBI Taxonomy" id="2541726"/>
    <lineage>
        <taxon>Bacteria</taxon>
        <taxon>Bacillati</taxon>
        <taxon>Actinomycetota</taxon>
        <taxon>Actinomycetes</taxon>
        <taxon>Micrococcales</taxon>
        <taxon>Microbacteriaceae</taxon>
        <taxon>Microbacterium</taxon>
    </lineage>
</organism>
<sequence>MTRRAPALVGLLLAAAVALSGCGSPPSPGEDLRTIVVAAAESAAAGDLSGATTSIDELESRVRAAREAGALTADDAASVLASIALVRADLAALATPAPEPEQPATVVPDEQTPVETPAGDTDPAQDEDDPTDNGNKNEDKGKGKDKGKEKEKGEDGKGKGNSGKDPEKGP</sequence>
<keyword evidence="4" id="KW-1185">Reference proteome</keyword>
<dbReference type="PROSITE" id="PS51257">
    <property type="entry name" value="PROKAR_LIPOPROTEIN"/>
    <property type="match status" value="1"/>
</dbReference>
<dbReference type="Proteomes" id="UP000295748">
    <property type="component" value="Chromosome"/>
</dbReference>
<keyword evidence="2" id="KW-0732">Signal</keyword>
<feature type="compositionally biased region" description="Low complexity" evidence="1">
    <location>
        <begin position="94"/>
        <end position="108"/>
    </location>
</feature>
<evidence type="ECO:0008006" key="5">
    <source>
        <dbReference type="Google" id="ProtNLM"/>
    </source>
</evidence>
<evidence type="ECO:0000256" key="2">
    <source>
        <dbReference type="SAM" id="SignalP"/>
    </source>
</evidence>
<evidence type="ECO:0000313" key="3">
    <source>
        <dbReference type="EMBL" id="QBR88665.1"/>
    </source>
</evidence>
<dbReference type="RefSeq" id="WP_135065999.1">
    <property type="nucleotide sequence ID" value="NZ_CP038266.1"/>
</dbReference>
<dbReference type="EMBL" id="CP038266">
    <property type="protein sequence ID" value="QBR88665.1"/>
    <property type="molecule type" value="Genomic_DNA"/>
</dbReference>
<accession>A0ABX5SRA1</accession>
<feature type="compositionally biased region" description="Basic and acidic residues" evidence="1">
    <location>
        <begin position="135"/>
        <end position="170"/>
    </location>
</feature>
<feature type="region of interest" description="Disordered" evidence="1">
    <location>
        <begin position="94"/>
        <end position="170"/>
    </location>
</feature>
<feature type="signal peptide" evidence="2">
    <location>
        <begin position="1"/>
        <end position="20"/>
    </location>
</feature>
<feature type="chain" id="PRO_5045147344" description="Mucin-associated surface protein" evidence="2">
    <location>
        <begin position="21"/>
        <end position="170"/>
    </location>
</feature>